<dbReference type="PROSITE" id="PS51471">
    <property type="entry name" value="FE2OG_OXY"/>
    <property type="match status" value="1"/>
</dbReference>
<dbReference type="GO" id="GO:0006307">
    <property type="term" value="P:DNA alkylation repair"/>
    <property type="evidence" value="ECO:0007669"/>
    <property type="project" value="InterPro"/>
</dbReference>
<dbReference type="EMBL" id="AP025523">
    <property type="protein sequence ID" value="BDE06845.1"/>
    <property type="molecule type" value="Genomic_DNA"/>
</dbReference>
<accession>A0AAN1XWT6</accession>
<dbReference type="KEGG" id="vab:WPS_21210"/>
<dbReference type="PANTHER" id="PTHR31212:SF4">
    <property type="entry name" value="ALPHA-KETOGLUTARATE-DEPENDENT DIOXYGENASE ALKB HOMOLOG 3"/>
    <property type="match status" value="1"/>
</dbReference>
<evidence type="ECO:0000313" key="3">
    <source>
        <dbReference type="Proteomes" id="UP001317532"/>
    </source>
</evidence>
<name>A0AAN1XWT6_UNVUL</name>
<keyword evidence="2" id="KW-0560">Oxidoreductase</keyword>
<dbReference type="RefSeq" id="WP_317994486.1">
    <property type="nucleotide sequence ID" value="NZ_AP025523.1"/>
</dbReference>
<evidence type="ECO:0000313" key="2">
    <source>
        <dbReference type="EMBL" id="BDE06845.1"/>
    </source>
</evidence>
<evidence type="ECO:0000259" key="1">
    <source>
        <dbReference type="PROSITE" id="PS51471"/>
    </source>
</evidence>
<dbReference type="Proteomes" id="UP001317532">
    <property type="component" value="Chromosome"/>
</dbReference>
<dbReference type="SUPFAM" id="SSF51197">
    <property type="entry name" value="Clavaminate synthase-like"/>
    <property type="match status" value="1"/>
</dbReference>
<dbReference type="InterPro" id="IPR037151">
    <property type="entry name" value="AlkB-like_sf"/>
</dbReference>
<dbReference type="AlphaFoldDB" id="A0AAN1XWT6"/>
<organism evidence="2 3">
    <name type="scientific">Vulcanimicrobium alpinum</name>
    <dbReference type="NCBI Taxonomy" id="3016050"/>
    <lineage>
        <taxon>Bacteria</taxon>
        <taxon>Bacillati</taxon>
        <taxon>Vulcanimicrobiota</taxon>
        <taxon>Vulcanimicrobiia</taxon>
        <taxon>Vulcanimicrobiales</taxon>
        <taxon>Vulcanimicrobiaceae</taxon>
        <taxon>Vulcanimicrobium</taxon>
    </lineage>
</organism>
<dbReference type="Gene3D" id="2.60.120.590">
    <property type="entry name" value="Alpha-ketoglutarate-dependent dioxygenase AlkB-like"/>
    <property type="match status" value="1"/>
</dbReference>
<gene>
    <name evidence="2" type="ORF">WPS_21210</name>
</gene>
<dbReference type="InterPro" id="IPR005123">
    <property type="entry name" value="Oxoglu/Fe-dep_dioxygenase_dom"/>
</dbReference>
<dbReference type="InterPro" id="IPR032854">
    <property type="entry name" value="ALKBH3"/>
</dbReference>
<protein>
    <submittedName>
        <fullName evidence="2">Alpha-ketoglutarate-dependent dioxygenase AlkB</fullName>
    </submittedName>
</protein>
<reference evidence="2 3" key="1">
    <citation type="journal article" date="2022" name="ISME Commun">
        <title>Vulcanimicrobium alpinus gen. nov. sp. nov., the first cultivated representative of the candidate phylum 'Eremiobacterota', is a metabolically versatile aerobic anoxygenic phototroph.</title>
        <authorList>
            <person name="Yabe S."/>
            <person name="Muto K."/>
            <person name="Abe K."/>
            <person name="Yokota A."/>
            <person name="Staudigel H."/>
            <person name="Tebo B.M."/>
        </authorList>
    </citation>
    <scope>NUCLEOTIDE SEQUENCE [LARGE SCALE GENOMIC DNA]</scope>
    <source>
        <strain evidence="2 3">WC8-2</strain>
    </source>
</reference>
<keyword evidence="3" id="KW-1185">Reference proteome</keyword>
<proteinExistence type="predicted"/>
<feature type="domain" description="Fe2OG dioxygenase" evidence="1">
    <location>
        <begin position="96"/>
        <end position="197"/>
    </location>
</feature>
<dbReference type="PANTHER" id="PTHR31212">
    <property type="entry name" value="ALPHA-KETOGLUTARATE-DEPENDENT DIOXYGENASE ALKB HOMOLOG 3"/>
    <property type="match status" value="1"/>
</dbReference>
<dbReference type="InterPro" id="IPR027450">
    <property type="entry name" value="AlkB-like"/>
</dbReference>
<sequence>MARQLALFASAASPTILVGDRGDVTYIPEFLDREIADALVRELSADTRWRADSRLMYGKRVMVPRETAGRGEKMPQPWTPTLERVRAAVERYTGTRYDYCFLNRYRDGRDAVAWHGDRDGSRDARLIVASLSLGATRTFQLRPKKDSGLRHDPVSVEVTHGDLVIMRGDTQLYWEHRVPRDPRSTGERLNVTFRQHRARDGEMPSASELLAYADDAIASLR</sequence>
<dbReference type="Pfam" id="PF13532">
    <property type="entry name" value="2OG-FeII_Oxy_2"/>
    <property type="match status" value="1"/>
</dbReference>
<keyword evidence="2" id="KW-0223">Dioxygenase</keyword>
<dbReference type="GO" id="GO:0051213">
    <property type="term" value="F:dioxygenase activity"/>
    <property type="evidence" value="ECO:0007669"/>
    <property type="project" value="UniProtKB-KW"/>
</dbReference>